<sequence length="504" mass="54432">MASQQAPSQLGAGSDTHSQPSRLLLKGGTVLLHDASDHVNAVKADVLIEGNKIAKISDFIAESSDINTIDCTSKVISPGFIDTHHHMWQTQLKGRHGNEVLLEYMASGNLQSSNYTREDIYWGQLAGCLESINAGTTTVFDHSHINCFPEAASSGIRSVYGYCPTPRVESWSPLTLAPDVLEPWVMNTLESLASQAPFGHGRVTLGFAFDQWFLPGEVIQAVFSRARAAGARLATTHAIRNAQISLADPVERIKSLGLLDSDIVLSHSNGLTTESIRAVADAGAHISSTPSAEMQMAAGYPVCLDETLPGAQKQSSIGIDCHSNQAASVVYEMRLVLQASRARQNQKIVEQGKAPRHVSKTVEEAFNLGTIQGARALGMQDHIGSIAEGKLADLVIFDGNSPELLCAVEQDPVAAIVLHSSIGSVETVIVDGIIRKQDGKIPEVGVEEQFRELAGDDSLTWNRIADELRQSRKGLLKREAESQDLDEVKKGVLQIFYVDQSKLV</sequence>
<evidence type="ECO:0000256" key="1">
    <source>
        <dbReference type="ARBA" id="ARBA00022801"/>
    </source>
</evidence>
<dbReference type="Gene3D" id="3.20.20.140">
    <property type="entry name" value="Metal-dependent hydrolases"/>
    <property type="match status" value="1"/>
</dbReference>
<dbReference type="eggNOG" id="KOG3968">
    <property type="taxonomic scope" value="Eukaryota"/>
</dbReference>
<feature type="domain" description="Amidohydrolase-related" evidence="2">
    <location>
        <begin position="75"/>
        <end position="432"/>
    </location>
</feature>
<dbReference type="Pfam" id="PF01979">
    <property type="entry name" value="Amidohydro_1"/>
    <property type="match status" value="1"/>
</dbReference>
<dbReference type="SUPFAM" id="SSF51556">
    <property type="entry name" value="Metallo-dependent hydrolases"/>
    <property type="match status" value="1"/>
</dbReference>
<gene>
    <name evidence="3" type="ORF">NECHADRAFT_56668</name>
</gene>
<dbReference type="GO" id="GO:0016810">
    <property type="term" value="F:hydrolase activity, acting on carbon-nitrogen (but not peptide) bonds"/>
    <property type="evidence" value="ECO:0007669"/>
    <property type="project" value="InterPro"/>
</dbReference>
<name>C7ZRD5_FUSV7</name>
<dbReference type="InterPro" id="IPR032466">
    <property type="entry name" value="Metal_Hydrolase"/>
</dbReference>
<proteinExistence type="predicted"/>
<dbReference type="EMBL" id="GG699063">
    <property type="protein sequence ID" value="EEU33423.1"/>
    <property type="molecule type" value="Genomic_DNA"/>
</dbReference>
<reference evidence="3 4" key="1">
    <citation type="journal article" date="2009" name="PLoS Genet.">
        <title>The genome of Nectria haematococca: contribution of supernumerary chromosomes to gene expansion.</title>
        <authorList>
            <person name="Coleman J.J."/>
            <person name="Rounsley S.D."/>
            <person name="Rodriguez-Carres M."/>
            <person name="Kuo A."/>
            <person name="Wasmann C.C."/>
            <person name="Grimwood J."/>
            <person name="Schmutz J."/>
            <person name="Taga M."/>
            <person name="White G.J."/>
            <person name="Zhou S."/>
            <person name="Schwartz D.C."/>
            <person name="Freitag M."/>
            <person name="Ma L.J."/>
            <person name="Danchin E.G."/>
            <person name="Henrissat B."/>
            <person name="Coutinho P.M."/>
            <person name="Nelson D.R."/>
            <person name="Straney D."/>
            <person name="Napoli C.A."/>
            <person name="Barker B.M."/>
            <person name="Gribskov M."/>
            <person name="Rep M."/>
            <person name="Kroken S."/>
            <person name="Molnar I."/>
            <person name="Rensing C."/>
            <person name="Kennell J.C."/>
            <person name="Zamora J."/>
            <person name="Farman M.L."/>
            <person name="Selker E.U."/>
            <person name="Salamov A."/>
            <person name="Shapiro H."/>
            <person name="Pangilinan J."/>
            <person name="Lindquist E."/>
            <person name="Lamers C."/>
            <person name="Grigoriev I.V."/>
            <person name="Geiser D.M."/>
            <person name="Covert S.F."/>
            <person name="Temporini E."/>
            <person name="Vanetten H.D."/>
        </authorList>
    </citation>
    <scope>NUCLEOTIDE SEQUENCE [LARGE SCALE GENOMIC DNA]</scope>
    <source>
        <strain evidence="4">ATCC MYA-4622 / CBS 123669 / FGSC 9596 / NRRL 45880 / 77-13-4</strain>
    </source>
</reference>
<dbReference type="InterPro" id="IPR011059">
    <property type="entry name" value="Metal-dep_hydrolase_composite"/>
</dbReference>
<dbReference type="InterPro" id="IPR006680">
    <property type="entry name" value="Amidohydro-rel"/>
</dbReference>
<accession>C7ZRD5</accession>
<keyword evidence="4" id="KW-1185">Reference proteome</keyword>
<organism evidence="3 4">
    <name type="scientific">Fusarium vanettenii (strain ATCC MYA-4622 / CBS 123669 / FGSC 9596 / NRRL 45880 / 77-13-4)</name>
    <name type="common">Fusarium solani subsp. pisi</name>
    <dbReference type="NCBI Taxonomy" id="660122"/>
    <lineage>
        <taxon>Eukaryota</taxon>
        <taxon>Fungi</taxon>
        <taxon>Dikarya</taxon>
        <taxon>Ascomycota</taxon>
        <taxon>Pezizomycotina</taxon>
        <taxon>Sordariomycetes</taxon>
        <taxon>Hypocreomycetidae</taxon>
        <taxon>Hypocreales</taxon>
        <taxon>Nectriaceae</taxon>
        <taxon>Fusarium</taxon>
        <taxon>Fusarium solani species complex</taxon>
        <taxon>Fusarium vanettenii</taxon>
    </lineage>
</organism>
<dbReference type="PANTHER" id="PTHR43794:SF11">
    <property type="entry name" value="AMIDOHYDROLASE-RELATED DOMAIN-CONTAINING PROTEIN"/>
    <property type="match status" value="1"/>
</dbReference>
<dbReference type="OMA" id="GVDCHSW"/>
<dbReference type="SUPFAM" id="SSF51338">
    <property type="entry name" value="Composite domain of metallo-dependent hydrolases"/>
    <property type="match status" value="2"/>
</dbReference>
<dbReference type="KEGG" id="nhe:NECHADRAFT_56668"/>
<dbReference type="Proteomes" id="UP000005206">
    <property type="component" value="Unassembled WGS sequence"/>
</dbReference>
<dbReference type="VEuPathDB" id="FungiDB:NECHADRAFT_56668"/>
<dbReference type="RefSeq" id="XP_003039136.1">
    <property type="nucleotide sequence ID" value="XM_003039090.1"/>
</dbReference>
<evidence type="ECO:0000259" key="2">
    <source>
        <dbReference type="Pfam" id="PF01979"/>
    </source>
</evidence>
<keyword evidence="1" id="KW-0378">Hydrolase</keyword>
<dbReference type="InParanoid" id="C7ZRD5"/>
<evidence type="ECO:0000313" key="3">
    <source>
        <dbReference type="EMBL" id="EEU33423.1"/>
    </source>
</evidence>
<dbReference type="GeneID" id="9666658"/>
<dbReference type="InterPro" id="IPR050287">
    <property type="entry name" value="MTA/SAH_deaminase"/>
</dbReference>
<dbReference type="OrthoDB" id="194468at2759"/>
<dbReference type="PANTHER" id="PTHR43794">
    <property type="entry name" value="AMINOHYDROLASE SSNA-RELATED"/>
    <property type="match status" value="1"/>
</dbReference>
<protein>
    <recommendedName>
        <fullName evidence="2">Amidohydrolase-related domain-containing protein</fullName>
    </recommendedName>
</protein>
<dbReference type="STRING" id="660122.C7ZRD5"/>
<dbReference type="AlphaFoldDB" id="C7ZRD5"/>
<dbReference type="HOGENOM" id="CLU_012358_11_3_1"/>
<evidence type="ECO:0000313" key="4">
    <source>
        <dbReference type="Proteomes" id="UP000005206"/>
    </source>
</evidence>
<dbReference type="Gene3D" id="2.30.40.10">
    <property type="entry name" value="Urease, subunit C, domain 1"/>
    <property type="match status" value="1"/>
</dbReference>